<accession>A0A7Y4LA86</accession>
<comment type="caution">
    <text evidence="4">The sequence shown here is derived from an EMBL/GenBank/DDBJ whole genome shotgun (WGS) entry which is preliminary data.</text>
</comment>
<gene>
    <name evidence="4" type="primary">dprA</name>
    <name evidence="4" type="ORF">HKX40_00965</name>
</gene>
<feature type="domain" description="DprA winged helix" evidence="3">
    <location>
        <begin position="322"/>
        <end position="368"/>
    </location>
</feature>
<dbReference type="InterPro" id="IPR057666">
    <property type="entry name" value="DrpA_SLOG"/>
</dbReference>
<proteinExistence type="inferred from homology"/>
<name>A0A7Y4LA86_9BURK</name>
<protein>
    <submittedName>
        <fullName evidence="4">DNA-protecting protein DprA</fullName>
    </submittedName>
</protein>
<dbReference type="RefSeq" id="WP_171587695.1">
    <property type="nucleotide sequence ID" value="NZ_JABGBO010000001.1"/>
</dbReference>
<keyword evidence="5" id="KW-1185">Reference proteome</keyword>
<evidence type="ECO:0000259" key="2">
    <source>
        <dbReference type="Pfam" id="PF02481"/>
    </source>
</evidence>
<sequence>MPITSPNLSELHAWLRLTLEPGLGAVSAKNLLMRFGLPEAIFEAKMVDLGSIVGEKMALQLKAPCSEQIQSHIDKTLVWLEQDDHHILTLADQYYPKPLLDTHDPPVLLYVDGQLAVFEKLAMAIVGTRNATLGGEQNARAFGKYIAQQDWCVVSGLAQGIDGAAHEGALSSGKEAATVAVMGTGINRIYPAHHRDLALRIKHQGALVTEYPLDTRAQPFQFPARNRIVAGLSKGVVVVEAAQQSGSLITARMAGEIGREVFAIPGSIHSPVSRGCHQLIRQGAKLVETGQDIIEELGYLVSNKAPQPDELSKKGNIPIEFRRILDMIGFDATPLTVIQQSLGLSDAELSTTLMNMELQGLLVRLADGRYQQVHGE</sequence>
<dbReference type="EMBL" id="JABGBO010000001">
    <property type="protein sequence ID" value="NOL48712.1"/>
    <property type="molecule type" value="Genomic_DNA"/>
</dbReference>
<dbReference type="GO" id="GO:0009294">
    <property type="term" value="P:DNA-mediated transformation"/>
    <property type="evidence" value="ECO:0007669"/>
    <property type="project" value="InterPro"/>
</dbReference>
<feature type="domain" description="Smf/DprA SLOG" evidence="2">
    <location>
        <begin position="87"/>
        <end position="297"/>
    </location>
</feature>
<dbReference type="SUPFAM" id="SSF102405">
    <property type="entry name" value="MCP/YpsA-like"/>
    <property type="match status" value="1"/>
</dbReference>
<dbReference type="NCBIfam" id="TIGR00732">
    <property type="entry name" value="dprA"/>
    <property type="match status" value="1"/>
</dbReference>
<evidence type="ECO:0000313" key="4">
    <source>
        <dbReference type="EMBL" id="NOL48712.1"/>
    </source>
</evidence>
<dbReference type="PANTHER" id="PTHR43022">
    <property type="entry name" value="PROTEIN SMF"/>
    <property type="match status" value="1"/>
</dbReference>
<dbReference type="Gene3D" id="1.10.10.10">
    <property type="entry name" value="Winged helix-like DNA-binding domain superfamily/Winged helix DNA-binding domain"/>
    <property type="match status" value="1"/>
</dbReference>
<dbReference type="Pfam" id="PF02481">
    <property type="entry name" value="DNA_processg_A"/>
    <property type="match status" value="1"/>
</dbReference>
<evidence type="ECO:0000256" key="1">
    <source>
        <dbReference type="ARBA" id="ARBA00006525"/>
    </source>
</evidence>
<reference evidence="4 5" key="1">
    <citation type="submission" date="2020-05" db="EMBL/GenBank/DDBJ databases">
        <authorList>
            <person name="Niu N."/>
        </authorList>
    </citation>
    <scope>NUCLEOTIDE SEQUENCE [LARGE SCALE GENOMIC DNA]</scope>
    <source>
        <strain evidence="4 5">LMG10982</strain>
    </source>
</reference>
<dbReference type="InterPro" id="IPR041614">
    <property type="entry name" value="DprA_WH"/>
</dbReference>
<evidence type="ECO:0000259" key="3">
    <source>
        <dbReference type="Pfam" id="PF17782"/>
    </source>
</evidence>
<dbReference type="PANTHER" id="PTHR43022:SF1">
    <property type="entry name" value="PROTEIN SMF"/>
    <property type="match status" value="1"/>
</dbReference>
<dbReference type="Gene3D" id="3.40.50.450">
    <property type="match status" value="1"/>
</dbReference>
<dbReference type="InterPro" id="IPR036388">
    <property type="entry name" value="WH-like_DNA-bd_sf"/>
</dbReference>
<dbReference type="InterPro" id="IPR003488">
    <property type="entry name" value="DprA"/>
</dbReference>
<dbReference type="Pfam" id="PF17782">
    <property type="entry name" value="WHD_DprA"/>
    <property type="match status" value="1"/>
</dbReference>
<comment type="similarity">
    <text evidence="1">Belongs to the DprA/Smf family.</text>
</comment>
<evidence type="ECO:0000313" key="5">
    <source>
        <dbReference type="Proteomes" id="UP000541421"/>
    </source>
</evidence>
<dbReference type="AlphaFoldDB" id="A0A7Y4LA86"/>
<organism evidence="4 5">
    <name type="scientific">Pelistega europaea</name>
    <dbReference type="NCBI Taxonomy" id="106147"/>
    <lineage>
        <taxon>Bacteria</taxon>
        <taxon>Pseudomonadati</taxon>
        <taxon>Pseudomonadota</taxon>
        <taxon>Betaproteobacteria</taxon>
        <taxon>Burkholderiales</taxon>
        <taxon>Alcaligenaceae</taxon>
        <taxon>Pelistega</taxon>
    </lineage>
</organism>
<dbReference type="Proteomes" id="UP000541421">
    <property type="component" value="Unassembled WGS sequence"/>
</dbReference>